<evidence type="ECO:0000313" key="4">
    <source>
        <dbReference type="EMBL" id="RNL79925.1"/>
    </source>
</evidence>
<dbReference type="EMBL" id="RJSG01000002">
    <property type="protein sequence ID" value="RNL79925.1"/>
    <property type="molecule type" value="Genomic_DNA"/>
</dbReference>
<dbReference type="Proteomes" id="UP000277094">
    <property type="component" value="Unassembled WGS sequence"/>
</dbReference>
<evidence type="ECO:0000256" key="1">
    <source>
        <dbReference type="SAM" id="MobiDB-lite"/>
    </source>
</evidence>
<dbReference type="PANTHER" id="PTHR19328">
    <property type="entry name" value="HEDGEHOG-INTERACTING PROTEIN"/>
    <property type="match status" value="1"/>
</dbReference>
<comment type="caution">
    <text evidence="4">The sequence shown here is derived from an EMBL/GenBank/DDBJ whole genome shotgun (WGS) entry which is preliminary data.</text>
</comment>
<accession>A0A3N0DWF5</accession>
<feature type="region of interest" description="Disordered" evidence="1">
    <location>
        <begin position="26"/>
        <end position="69"/>
    </location>
</feature>
<dbReference type="PANTHER" id="PTHR19328:SF13">
    <property type="entry name" value="HIPL1 PROTEIN"/>
    <property type="match status" value="1"/>
</dbReference>
<organism evidence="4 5">
    <name type="scientific">Nocardioides marmorisolisilvae</name>
    <dbReference type="NCBI Taxonomy" id="1542737"/>
    <lineage>
        <taxon>Bacteria</taxon>
        <taxon>Bacillati</taxon>
        <taxon>Actinomycetota</taxon>
        <taxon>Actinomycetes</taxon>
        <taxon>Propionibacteriales</taxon>
        <taxon>Nocardioidaceae</taxon>
        <taxon>Nocardioides</taxon>
    </lineage>
</organism>
<feature type="signal peptide" evidence="2">
    <location>
        <begin position="1"/>
        <end position="19"/>
    </location>
</feature>
<dbReference type="InterPro" id="IPR011041">
    <property type="entry name" value="Quinoprot_gluc/sorb_DH_b-prop"/>
</dbReference>
<evidence type="ECO:0000313" key="5">
    <source>
        <dbReference type="Proteomes" id="UP000277094"/>
    </source>
</evidence>
<dbReference type="RefSeq" id="WP_123234428.1">
    <property type="nucleotide sequence ID" value="NZ_RJSG01000002.1"/>
</dbReference>
<dbReference type="PROSITE" id="PS51257">
    <property type="entry name" value="PROKAR_LIPOPROTEIN"/>
    <property type="match status" value="1"/>
</dbReference>
<evidence type="ECO:0000259" key="3">
    <source>
        <dbReference type="Pfam" id="PF07995"/>
    </source>
</evidence>
<evidence type="ECO:0000256" key="2">
    <source>
        <dbReference type="SAM" id="SignalP"/>
    </source>
</evidence>
<feature type="domain" description="Glucose/Sorbosone dehydrogenase" evidence="3">
    <location>
        <begin position="77"/>
        <end position="370"/>
    </location>
</feature>
<dbReference type="Pfam" id="PF07995">
    <property type="entry name" value="GSDH"/>
    <property type="match status" value="1"/>
</dbReference>
<dbReference type="AlphaFoldDB" id="A0A3N0DWF5"/>
<dbReference type="SUPFAM" id="SSF50952">
    <property type="entry name" value="Soluble quinoprotein glucose dehydrogenase"/>
    <property type="match status" value="1"/>
</dbReference>
<keyword evidence="2" id="KW-0732">Signal</keyword>
<keyword evidence="5" id="KW-1185">Reference proteome</keyword>
<proteinExistence type="predicted"/>
<reference evidence="4 5" key="1">
    <citation type="submission" date="2018-11" db="EMBL/GenBank/DDBJ databases">
        <authorList>
            <person name="Li F."/>
        </authorList>
    </citation>
    <scope>NUCLEOTIDE SEQUENCE [LARGE SCALE GENOMIC DNA]</scope>
    <source>
        <strain evidence="4 5">KIS18-7</strain>
    </source>
</reference>
<name>A0A3N0DWF5_9ACTN</name>
<feature type="compositionally biased region" description="Low complexity" evidence="1">
    <location>
        <begin position="30"/>
        <end position="62"/>
    </location>
</feature>
<dbReference type="InterPro" id="IPR011042">
    <property type="entry name" value="6-blade_b-propeller_TolB-like"/>
</dbReference>
<protein>
    <submittedName>
        <fullName evidence="4">PQQ-dependent sugar dehydrogenase</fullName>
    </submittedName>
</protein>
<dbReference type="InterPro" id="IPR012938">
    <property type="entry name" value="Glc/Sorbosone_DH"/>
</dbReference>
<feature type="chain" id="PRO_5039035332" evidence="2">
    <location>
        <begin position="20"/>
        <end position="387"/>
    </location>
</feature>
<gene>
    <name evidence="4" type="ORF">EFL95_13405</name>
</gene>
<dbReference type="OrthoDB" id="9770043at2"/>
<dbReference type="Gene3D" id="2.120.10.30">
    <property type="entry name" value="TolB, C-terminal domain"/>
    <property type="match status" value="1"/>
</dbReference>
<sequence length="387" mass="40784">MRRSSALSSSLLLAALVAALLSGCGGGSSPSGTGTPTGRTTSSAPSGPTPSASEPTAATPTPRSGPPKVIGTVADHLSVPWGLGFLPDGSALVTERDSGRVLHIVGRKVSTVGRIDATTYGGGESGLLGLAVSPDFSHDQRIFLYASTPRDNRVLRLTFRDGRLSRPTPILTGIPQGFRHDGGRLAFGPDGRLYVSTGETGQESLAQDRGSLAGKILRITQDGRPAPGNPDPGSPVWTLGHRNVQGLAFDADGKLWASEFGDHAWDELNLIARGHNYGWPRVEGKGGGSRYRDPQVVWPTSEASPSGLAFLDGHLWLASLRGERLWRVDVHGRKASHPVAFFVGKYGRMRTVAVSPGGNLWVTTSNRDGRGDPKTQDDRILLVSPGG</sequence>